<name>A0AAD6X4L3_9AGAR</name>
<feature type="transmembrane region" description="Helical" evidence="11">
    <location>
        <begin position="93"/>
        <end position="114"/>
    </location>
</feature>
<dbReference type="EMBL" id="JARJCM010000077">
    <property type="protein sequence ID" value="KAJ7031974.1"/>
    <property type="molecule type" value="Genomic_DNA"/>
</dbReference>
<evidence type="ECO:0000256" key="6">
    <source>
        <dbReference type="ARBA" id="ARBA00022692"/>
    </source>
</evidence>
<protein>
    <recommendedName>
        <fullName evidence="4">Golgi apparatus membrane protein TVP38</fullName>
    </recommendedName>
    <alternativeName>
        <fullName evidence="5">Golgi apparatus membrane protein tvp38</fullName>
    </alternativeName>
</protein>
<feature type="region of interest" description="Disordered" evidence="10">
    <location>
        <begin position="1"/>
        <end position="81"/>
    </location>
</feature>
<accession>A0AAD6X4L3</accession>
<dbReference type="AlphaFoldDB" id="A0AAD6X4L3"/>
<evidence type="ECO:0000313" key="13">
    <source>
        <dbReference type="EMBL" id="KAJ7031974.1"/>
    </source>
</evidence>
<keyword evidence="8" id="KW-0333">Golgi apparatus</keyword>
<evidence type="ECO:0000256" key="1">
    <source>
        <dbReference type="ARBA" id="ARBA00002978"/>
    </source>
</evidence>
<dbReference type="InterPro" id="IPR032816">
    <property type="entry name" value="VTT_dom"/>
</dbReference>
<evidence type="ECO:0000256" key="10">
    <source>
        <dbReference type="SAM" id="MobiDB-lite"/>
    </source>
</evidence>
<comment type="subcellular location">
    <subcellularLocation>
        <location evidence="2">Golgi apparatus membrane</location>
        <topology evidence="2">Multi-pass membrane protein</topology>
    </subcellularLocation>
</comment>
<evidence type="ECO:0000256" key="11">
    <source>
        <dbReference type="SAM" id="Phobius"/>
    </source>
</evidence>
<organism evidence="13 14">
    <name type="scientific">Mycena alexandri</name>
    <dbReference type="NCBI Taxonomy" id="1745969"/>
    <lineage>
        <taxon>Eukaryota</taxon>
        <taxon>Fungi</taxon>
        <taxon>Dikarya</taxon>
        <taxon>Basidiomycota</taxon>
        <taxon>Agaricomycotina</taxon>
        <taxon>Agaricomycetes</taxon>
        <taxon>Agaricomycetidae</taxon>
        <taxon>Agaricales</taxon>
        <taxon>Marasmiineae</taxon>
        <taxon>Mycenaceae</taxon>
        <taxon>Mycena</taxon>
    </lineage>
</organism>
<feature type="transmembrane region" description="Helical" evidence="11">
    <location>
        <begin position="170"/>
        <end position="188"/>
    </location>
</feature>
<evidence type="ECO:0000256" key="7">
    <source>
        <dbReference type="ARBA" id="ARBA00022989"/>
    </source>
</evidence>
<dbReference type="PANTHER" id="PTHR47549">
    <property type="entry name" value="GOLGI APPARATUS MEMBRANE PROTEIN TVP38-RELATED"/>
    <property type="match status" value="1"/>
</dbReference>
<evidence type="ECO:0000256" key="4">
    <source>
        <dbReference type="ARBA" id="ARBA00013533"/>
    </source>
</evidence>
<keyword evidence="9 11" id="KW-0472">Membrane</keyword>
<evidence type="ECO:0000256" key="2">
    <source>
        <dbReference type="ARBA" id="ARBA00004653"/>
    </source>
</evidence>
<evidence type="ECO:0000259" key="12">
    <source>
        <dbReference type="Pfam" id="PF09335"/>
    </source>
</evidence>
<evidence type="ECO:0000256" key="8">
    <source>
        <dbReference type="ARBA" id="ARBA00023034"/>
    </source>
</evidence>
<feature type="domain" description="VTT" evidence="12">
    <location>
        <begin position="153"/>
        <end position="266"/>
    </location>
</feature>
<comment type="caution">
    <text evidence="13">The sequence shown here is derived from an EMBL/GenBank/DDBJ whole genome shotgun (WGS) entry which is preliminary data.</text>
</comment>
<reference evidence="13" key="1">
    <citation type="submission" date="2023-03" db="EMBL/GenBank/DDBJ databases">
        <title>Massive genome expansion in bonnet fungi (Mycena s.s.) driven by repeated elements and novel gene families across ecological guilds.</title>
        <authorList>
            <consortium name="Lawrence Berkeley National Laboratory"/>
            <person name="Harder C.B."/>
            <person name="Miyauchi S."/>
            <person name="Viragh M."/>
            <person name="Kuo A."/>
            <person name="Thoen E."/>
            <person name="Andreopoulos B."/>
            <person name="Lu D."/>
            <person name="Skrede I."/>
            <person name="Drula E."/>
            <person name="Henrissat B."/>
            <person name="Morin E."/>
            <person name="Kohler A."/>
            <person name="Barry K."/>
            <person name="LaButti K."/>
            <person name="Morin E."/>
            <person name="Salamov A."/>
            <person name="Lipzen A."/>
            <person name="Mereny Z."/>
            <person name="Hegedus B."/>
            <person name="Baldrian P."/>
            <person name="Stursova M."/>
            <person name="Weitz H."/>
            <person name="Taylor A."/>
            <person name="Grigoriev I.V."/>
            <person name="Nagy L.G."/>
            <person name="Martin F."/>
            <person name="Kauserud H."/>
        </authorList>
    </citation>
    <scope>NUCLEOTIDE SEQUENCE</scope>
    <source>
        <strain evidence="13">CBHHK200</strain>
    </source>
</reference>
<dbReference type="InterPro" id="IPR051076">
    <property type="entry name" value="Golgi_membrane_TVP38/TMEM64"/>
</dbReference>
<keyword evidence="6 11" id="KW-0812">Transmembrane</keyword>
<evidence type="ECO:0000256" key="9">
    <source>
        <dbReference type="ARBA" id="ARBA00023136"/>
    </source>
</evidence>
<keyword evidence="7 11" id="KW-1133">Transmembrane helix</keyword>
<dbReference type="Pfam" id="PF09335">
    <property type="entry name" value="VTT_dom"/>
    <property type="match status" value="1"/>
</dbReference>
<keyword evidence="14" id="KW-1185">Reference proteome</keyword>
<dbReference type="Proteomes" id="UP001218188">
    <property type="component" value="Unassembled WGS sequence"/>
</dbReference>
<feature type="transmembrane region" description="Helical" evidence="11">
    <location>
        <begin position="279"/>
        <end position="298"/>
    </location>
</feature>
<comment type="similarity">
    <text evidence="3">Belongs to the TVP38/TMEM64 family.</text>
</comment>
<feature type="compositionally biased region" description="Polar residues" evidence="10">
    <location>
        <begin position="44"/>
        <end position="61"/>
    </location>
</feature>
<dbReference type="GO" id="GO:0000139">
    <property type="term" value="C:Golgi membrane"/>
    <property type="evidence" value="ECO:0007669"/>
    <property type="project" value="UniProtKB-SubCell"/>
</dbReference>
<comment type="function">
    <text evidence="1">Golgi membrane protein involved in vesicular trafficking and spindle migration.</text>
</comment>
<evidence type="ECO:0000313" key="14">
    <source>
        <dbReference type="Proteomes" id="UP001218188"/>
    </source>
</evidence>
<feature type="transmembrane region" description="Helical" evidence="11">
    <location>
        <begin position="135"/>
        <end position="164"/>
    </location>
</feature>
<evidence type="ECO:0000256" key="3">
    <source>
        <dbReference type="ARBA" id="ARBA00008640"/>
    </source>
</evidence>
<feature type="transmembrane region" description="Helical" evidence="11">
    <location>
        <begin position="245"/>
        <end position="267"/>
    </location>
</feature>
<dbReference type="PANTHER" id="PTHR47549:SF2">
    <property type="entry name" value="GOLGI APPARATUS MEMBRANE PROTEIN TVP38"/>
    <property type="match status" value="1"/>
</dbReference>
<gene>
    <name evidence="13" type="ORF">C8F04DRAFT_670245</name>
</gene>
<sequence>MSAMPVMPQPTYADKPTHSPTHSGPEYNQEPTLQVPQPIYADKQTYSGHTQDPSSQSNSPEFNDRSISRTPSPTPSENDLLNGVRKQRSWQEWLRIGIVLVIVVVVIILIEVFHDKIIAALMPVTQWLHRITAGWLIPIVVLIALSFPPLFGHEIVAMLCGLVWGLGEGFGIVAAGTIIGEICTFYAFKSCLSRRGAKLELTSLSYGTLARVVRDGGVRIAIIARFSALPSHFTTAVFATCGMPFWMFLVSAVAGLPKQVALVYIGVALAESGSKSNKVQKGVTAATVVITVLAMIYIRRLMFKARPEVVYSRRKARQAKLLEGGTEQV</sequence>
<evidence type="ECO:0000256" key="5">
    <source>
        <dbReference type="ARBA" id="ARBA00020673"/>
    </source>
</evidence>
<proteinExistence type="inferred from homology"/>